<evidence type="ECO:0000256" key="3">
    <source>
        <dbReference type="SAM" id="MobiDB-lite"/>
    </source>
</evidence>
<feature type="region of interest" description="Disordered" evidence="3">
    <location>
        <begin position="292"/>
        <end position="322"/>
    </location>
</feature>
<evidence type="ECO:0000256" key="2">
    <source>
        <dbReference type="ARBA" id="ARBA00022902"/>
    </source>
</evidence>
<feature type="compositionally biased region" description="Low complexity" evidence="3">
    <location>
        <begin position="292"/>
        <end position="318"/>
    </location>
</feature>
<dbReference type="VEuPathDB" id="VectorBase:ADAC100437"/>
<reference evidence="5" key="1">
    <citation type="journal article" date="2010" name="BMC Genomics">
        <title>Combination of measures distinguishes pre-miRNAs from other stem-loops in the genome of the newly sequenced Anopheles darlingi.</title>
        <authorList>
            <person name="Mendes N.D."/>
            <person name="Freitas A.T."/>
            <person name="Vasconcelos A.T."/>
            <person name="Sagot M.F."/>
        </authorList>
    </citation>
    <scope>NUCLEOTIDE SEQUENCE</scope>
</reference>
<dbReference type="VEuPathDB" id="VectorBase:ADAR2_006576"/>
<dbReference type="SMART" id="SM00353">
    <property type="entry name" value="HLH"/>
    <property type="match status" value="1"/>
</dbReference>
<reference evidence="4" key="2">
    <citation type="submission" date="2020-03" db="UniProtKB">
        <authorList>
            <consortium name="EnsemblMetazoa"/>
        </authorList>
    </citation>
    <scope>IDENTIFICATION</scope>
</reference>
<dbReference type="InterPro" id="IPR015660">
    <property type="entry name" value="MASH1/Ascl1a-like"/>
</dbReference>
<dbReference type="SUPFAM" id="SSF47459">
    <property type="entry name" value="HLH, helix-loop-helix DNA-binding domain"/>
    <property type="match status" value="1"/>
</dbReference>
<feature type="region of interest" description="Disordered" evidence="3">
    <location>
        <begin position="350"/>
        <end position="400"/>
    </location>
</feature>
<dbReference type="GO" id="GO:0000977">
    <property type="term" value="F:RNA polymerase II transcription regulatory region sequence-specific DNA binding"/>
    <property type="evidence" value="ECO:0007669"/>
    <property type="project" value="TreeGrafter"/>
</dbReference>
<dbReference type="GO" id="GO:0045944">
    <property type="term" value="P:positive regulation of transcription by RNA polymerase II"/>
    <property type="evidence" value="ECO:0007669"/>
    <property type="project" value="TreeGrafter"/>
</dbReference>
<feature type="compositionally biased region" description="Basic residues" evidence="3">
    <location>
        <begin position="368"/>
        <end position="390"/>
    </location>
</feature>
<dbReference type="CDD" id="cd19744">
    <property type="entry name" value="bHLH_TS_dAS-C_like"/>
    <property type="match status" value="1"/>
</dbReference>
<dbReference type="PANTHER" id="PTHR13935:SF153">
    <property type="entry name" value="ACHAETE-SCUTE FAMILY BHLH TRANSCRIPTION FACTOR 1"/>
    <property type="match status" value="1"/>
</dbReference>
<proteinExistence type="predicted"/>
<dbReference type="GO" id="GO:0050767">
    <property type="term" value="P:regulation of neurogenesis"/>
    <property type="evidence" value="ECO:0007669"/>
    <property type="project" value="TreeGrafter"/>
</dbReference>
<dbReference type="InterPro" id="IPR011598">
    <property type="entry name" value="bHLH_dom"/>
</dbReference>
<evidence type="ECO:0000256" key="1">
    <source>
        <dbReference type="ARBA" id="ARBA00022473"/>
    </source>
</evidence>
<dbReference type="InterPro" id="IPR036638">
    <property type="entry name" value="HLH_DNA-bd_sf"/>
</dbReference>
<dbReference type="Proteomes" id="UP000000673">
    <property type="component" value="Unassembled WGS sequence"/>
</dbReference>
<dbReference type="GO" id="GO:0000981">
    <property type="term" value="F:DNA-binding transcription factor activity, RNA polymerase II-specific"/>
    <property type="evidence" value="ECO:0007669"/>
    <property type="project" value="TreeGrafter"/>
</dbReference>
<protein>
    <submittedName>
        <fullName evidence="4">Uncharacterized protein</fullName>
    </submittedName>
</protein>
<dbReference type="AlphaFoldDB" id="A0A675B2Z5"/>
<evidence type="ECO:0000313" key="5">
    <source>
        <dbReference type="Proteomes" id="UP000000673"/>
    </source>
</evidence>
<dbReference type="Gene3D" id="4.10.280.10">
    <property type="entry name" value="Helix-loop-helix DNA-binding domain"/>
    <property type="match status" value="1"/>
</dbReference>
<feature type="compositionally biased region" description="Low complexity" evidence="3">
    <location>
        <begin position="436"/>
        <end position="462"/>
    </location>
</feature>
<keyword evidence="1" id="KW-0217">Developmental protein</keyword>
<feature type="region of interest" description="Disordered" evidence="3">
    <location>
        <begin position="436"/>
        <end position="486"/>
    </location>
</feature>
<sequence length="498" mass="52878">METVTRSIALGQGLHTPLLLPVGCGGLLVPSQKPLATLAVNGGTQSNIIGSSSSASILGKRPLAPATGGCTTTSATSAMTTTAAASSTAASSLLSSMSLSAKSALSSLESHHHLHQHRSKVGPVSTVGKKYAYCGLPYATPQQSASVQRRNARERNRVKQVNNGFANLRQHIPSTVVTALTNGTRGTNKKLSKVDTLRLAVEYIRSLKRMLDENAGETGLAVAIAATTGSTKQQKQQQQPTSSSTVTSSTASSATAAAAAPPPSTTTINSNQLQQLSNSSVCSASSGSTYYGTMSEPSIASSPAPSHMSDGSSHGGDSVTPHGCFTQISGNFKHEPYDLYVDPLNSPTPSYGSDHGIGGIGSSAQSYAHHHHSNTSSSNHHHHHHHHHHQQQPQQQHLGSVAGHQTIVHDGPTTTTTILPSSATDNNNYILATQQHAPHLQQQQQQHHQTLQHHQQQQQQQQFKTELAYDDSPYDEELSPQNPDDEELLDAISWWQQQ</sequence>
<keyword evidence="5" id="KW-1185">Reference proteome</keyword>
<feature type="region of interest" description="Disordered" evidence="3">
    <location>
        <begin position="229"/>
        <end position="276"/>
    </location>
</feature>
<dbReference type="PANTHER" id="PTHR13935">
    <property type="entry name" value="ACHAETE-SCUTE TRANSCRIPTION FACTOR-RELATED"/>
    <property type="match status" value="1"/>
</dbReference>
<dbReference type="GO" id="GO:0007423">
    <property type="term" value="P:sensory organ development"/>
    <property type="evidence" value="ECO:0007669"/>
    <property type="project" value="TreeGrafter"/>
</dbReference>
<dbReference type="Pfam" id="PF00010">
    <property type="entry name" value="HLH"/>
    <property type="match status" value="1"/>
</dbReference>
<accession>A0A675B2Z5</accession>
<name>A0A675B2Z5_ANODA</name>
<evidence type="ECO:0000313" key="4">
    <source>
        <dbReference type="EnsemblMetazoa" id="ADAC100437-PA"/>
    </source>
</evidence>
<feature type="compositionally biased region" description="Acidic residues" evidence="3">
    <location>
        <begin position="468"/>
        <end position="486"/>
    </location>
</feature>
<keyword evidence="2" id="KW-0524">Neurogenesis</keyword>
<dbReference type="GO" id="GO:0046983">
    <property type="term" value="F:protein dimerization activity"/>
    <property type="evidence" value="ECO:0007669"/>
    <property type="project" value="InterPro"/>
</dbReference>
<dbReference type="GO" id="GO:0090575">
    <property type="term" value="C:RNA polymerase II transcription regulator complex"/>
    <property type="evidence" value="ECO:0007669"/>
    <property type="project" value="TreeGrafter"/>
</dbReference>
<dbReference type="PROSITE" id="PS50888">
    <property type="entry name" value="BHLH"/>
    <property type="match status" value="1"/>
</dbReference>
<dbReference type="GO" id="GO:0030182">
    <property type="term" value="P:neuron differentiation"/>
    <property type="evidence" value="ECO:0007669"/>
    <property type="project" value="TreeGrafter"/>
</dbReference>
<dbReference type="EnsemblMetazoa" id="ADAC100437-RA">
    <property type="protein sequence ID" value="ADAC100437-PA"/>
    <property type="gene ID" value="ADAC100437"/>
</dbReference>
<organism evidence="4 5">
    <name type="scientific">Anopheles darlingi</name>
    <name type="common">Mosquito</name>
    <dbReference type="NCBI Taxonomy" id="43151"/>
    <lineage>
        <taxon>Eukaryota</taxon>
        <taxon>Metazoa</taxon>
        <taxon>Ecdysozoa</taxon>
        <taxon>Arthropoda</taxon>
        <taxon>Hexapoda</taxon>
        <taxon>Insecta</taxon>
        <taxon>Pterygota</taxon>
        <taxon>Neoptera</taxon>
        <taxon>Endopterygota</taxon>
        <taxon>Diptera</taxon>
        <taxon>Nematocera</taxon>
        <taxon>Culicoidea</taxon>
        <taxon>Culicidae</taxon>
        <taxon>Anophelinae</taxon>
        <taxon>Anopheles</taxon>
    </lineage>
</organism>